<gene>
    <name evidence="1" type="ORF">MEUPH1_LOCUS12071</name>
</gene>
<sequence length="134" mass="15093">MDLSPQPDFPGYRLNADLASTDFETDGRHLYRGYRPSIDLAIRPRNVKGTTCTVIKTQRRRIMCVRPPSSPADGDVREIYVGPKLGRSVKKNNNTNQCFVGRVRSAPADRRYPHQRALHVVAGRCGLRGAEQQM</sequence>
<accession>A0AAV0WKG9</accession>
<proteinExistence type="predicted"/>
<dbReference type="AlphaFoldDB" id="A0AAV0WKG9"/>
<protein>
    <submittedName>
        <fullName evidence="1">Uncharacterized protein</fullName>
    </submittedName>
</protein>
<dbReference type="EMBL" id="CARXXK010000002">
    <property type="protein sequence ID" value="CAI6356328.1"/>
    <property type="molecule type" value="Genomic_DNA"/>
</dbReference>
<evidence type="ECO:0000313" key="1">
    <source>
        <dbReference type="EMBL" id="CAI6356328.1"/>
    </source>
</evidence>
<organism evidence="1 2">
    <name type="scientific">Macrosiphum euphorbiae</name>
    <name type="common">potato aphid</name>
    <dbReference type="NCBI Taxonomy" id="13131"/>
    <lineage>
        <taxon>Eukaryota</taxon>
        <taxon>Metazoa</taxon>
        <taxon>Ecdysozoa</taxon>
        <taxon>Arthropoda</taxon>
        <taxon>Hexapoda</taxon>
        <taxon>Insecta</taxon>
        <taxon>Pterygota</taxon>
        <taxon>Neoptera</taxon>
        <taxon>Paraneoptera</taxon>
        <taxon>Hemiptera</taxon>
        <taxon>Sternorrhyncha</taxon>
        <taxon>Aphidomorpha</taxon>
        <taxon>Aphidoidea</taxon>
        <taxon>Aphididae</taxon>
        <taxon>Macrosiphini</taxon>
        <taxon>Macrosiphum</taxon>
    </lineage>
</organism>
<reference evidence="1 2" key="1">
    <citation type="submission" date="2023-01" db="EMBL/GenBank/DDBJ databases">
        <authorList>
            <person name="Whitehead M."/>
        </authorList>
    </citation>
    <scope>NUCLEOTIDE SEQUENCE [LARGE SCALE GENOMIC DNA]</scope>
</reference>
<name>A0AAV0WKG9_9HEMI</name>
<keyword evidence="2" id="KW-1185">Reference proteome</keyword>
<evidence type="ECO:0000313" key="2">
    <source>
        <dbReference type="Proteomes" id="UP001160148"/>
    </source>
</evidence>
<dbReference type="Proteomes" id="UP001160148">
    <property type="component" value="Unassembled WGS sequence"/>
</dbReference>
<comment type="caution">
    <text evidence="1">The sequence shown here is derived from an EMBL/GenBank/DDBJ whole genome shotgun (WGS) entry which is preliminary data.</text>
</comment>